<dbReference type="OrthoDB" id="5326008at2"/>
<dbReference type="RefSeq" id="WP_036649283.1">
    <property type="nucleotide sequence ID" value="NZ_BAVZ01000007.1"/>
</dbReference>
<proteinExistence type="predicted"/>
<evidence type="ECO:0000313" key="1">
    <source>
        <dbReference type="EMBL" id="GAF08692.1"/>
    </source>
</evidence>
<gene>
    <name evidence="1" type="ORF">JCM16418_2781</name>
</gene>
<dbReference type="EMBL" id="BAVZ01000007">
    <property type="protein sequence ID" value="GAF08692.1"/>
    <property type="molecule type" value="Genomic_DNA"/>
</dbReference>
<dbReference type="InterPro" id="IPR014903">
    <property type="entry name" value="DUF1796"/>
</dbReference>
<evidence type="ECO:0000313" key="2">
    <source>
        <dbReference type="Proteomes" id="UP000019364"/>
    </source>
</evidence>
<sequence>MHLADLKGNYSTIYSLGDLCLAAIQLEKNDLRPFAGPIDWMGSYNLPDVSRLIHNRFSGFMSYGHLQVQEIINNNIYLVLEREYQIMSNHDFYTHNNSPTQLEAYPEIKAKYDRRIERFLHKAATSKHILFIRTRGTFEQAAELQEVLSNLVVHEFNILLVNHGPVEGLIEQDCPLERVCSVVLPDTEIWEGNNHLWTQMLAGVHLDESI</sequence>
<accession>W7YJL8</accession>
<evidence type="ECO:0008006" key="3">
    <source>
        <dbReference type="Google" id="ProtNLM"/>
    </source>
</evidence>
<dbReference type="AlphaFoldDB" id="W7YJL8"/>
<dbReference type="Pfam" id="PF08795">
    <property type="entry name" value="DUF1796"/>
    <property type="match status" value="1"/>
</dbReference>
<organism evidence="1 2">
    <name type="scientific">Paenibacillus pini JCM 16418</name>
    <dbReference type="NCBI Taxonomy" id="1236976"/>
    <lineage>
        <taxon>Bacteria</taxon>
        <taxon>Bacillati</taxon>
        <taxon>Bacillota</taxon>
        <taxon>Bacilli</taxon>
        <taxon>Bacillales</taxon>
        <taxon>Paenibacillaceae</taxon>
        <taxon>Paenibacillus</taxon>
    </lineage>
</organism>
<reference evidence="1 2" key="1">
    <citation type="journal article" date="2014" name="Genome Announc.">
        <title>Draft Genome Sequence of Paenibacillus pini JCM 16418T, Isolated from the Rhizosphere of Pine Tree.</title>
        <authorList>
            <person name="Yuki M."/>
            <person name="Oshima K."/>
            <person name="Suda W."/>
            <person name="Oshida Y."/>
            <person name="Kitamura K."/>
            <person name="Iida Y."/>
            <person name="Hattori M."/>
            <person name="Ohkuma M."/>
        </authorList>
    </citation>
    <scope>NUCLEOTIDE SEQUENCE [LARGE SCALE GENOMIC DNA]</scope>
    <source>
        <strain evidence="1 2">JCM 16418</strain>
    </source>
</reference>
<dbReference type="eggNOG" id="ENOG502ZRJJ">
    <property type="taxonomic scope" value="Bacteria"/>
</dbReference>
<protein>
    <recommendedName>
        <fullName evidence="3">Papain-like cysteine peptidase</fullName>
    </recommendedName>
</protein>
<comment type="caution">
    <text evidence="1">The sequence shown here is derived from an EMBL/GenBank/DDBJ whole genome shotgun (WGS) entry which is preliminary data.</text>
</comment>
<dbReference type="STRING" id="1236976.JCM16418_2781"/>
<dbReference type="Proteomes" id="UP000019364">
    <property type="component" value="Unassembled WGS sequence"/>
</dbReference>
<keyword evidence="2" id="KW-1185">Reference proteome</keyword>
<name>W7YJL8_9BACL</name>